<name>A0A1R3VGP2_9HYPH</name>
<dbReference type="SUPFAM" id="SSF53901">
    <property type="entry name" value="Thiolase-like"/>
    <property type="match status" value="2"/>
</dbReference>
<keyword evidence="2" id="KW-1185">Reference proteome</keyword>
<proteinExistence type="predicted"/>
<dbReference type="RefSeq" id="WP_077382187.1">
    <property type="nucleotide sequence ID" value="NZ_FTPD01000056.1"/>
</dbReference>
<evidence type="ECO:0000313" key="1">
    <source>
        <dbReference type="EMBL" id="SIT59027.1"/>
    </source>
</evidence>
<evidence type="ECO:0000313" key="2">
    <source>
        <dbReference type="Proteomes" id="UP000188388"/>
    </source>
</evidence>
<reference evidence="2" key="1">
    <citation type="submission" date="2017-01" db="EMBL/GenBank/DDBJ databases">
        <authorList>
            <person name="Brunel B."/>
        </authorList>
    </citation>
    <scope>NUCLEOTIDE SEQUENCE [LARGE SCALE GENOMIC DNA]</scope>
</reference>
<sequence length="337" mass="35657">MNADLDIVSAGMVTAVGLDTPSSCAAMRARLDGFQETRFLGAAGEWLIGAPVPLPRNWMGAKRLAHMAAAAIVEAFEAMPEARGSTALVLCLAEEDRPGRPAPDSRHLLTHIEQITEFAGPIASRVVAYGRPSGHVALDAARRLLASNAAPFVIIVAVDSYLTSQTINHYLARQRLLTPRNSNGFIPGEAAAAILCARRGGTMHLTGLGLAREKAHIYNEMDIPFRGEAMATAYKEAFAGSGRLHSDITLKIGDLVGEAYWFQQSALAMLRTQREHSEVRPIWALGASLGNIGAAAVPVMLGWALSAIQRGYAPSGPILIEASGDDGACGAAVVEAR</sequence>
<gene>
    <name evidence="1" type="ORF">BQ8794_60336</name>
</gene>
<dbReference type="EMBL" id="FTPD01000056">
    <property type="protein sequence ID" value="SIT59027.1"/>
    <property type="molecule type" value="Genomic_DNA"/>
</dbReference>
<dbReference type="GO" id="GO:0016746">
    <property type="term" value="F:acyltransferase activity"/>
    <property type="evidence" value="ECO:0007669"/>
    <property type="project" value="InterPro"/>
</dbReference>
<dbReference type="InterPro" id="IPR016039">
    <property type="entry name" value="Thiolase-like"/>
</dbReference>
<dbReference type="Gene3D" id="3.40.47.10">
    <property type="match status" value="1"/>
</dbReference>
<dbReference type="AlphaFoldDB" id="A0A1R3VGP2"/>
<dbReference type="NCBIfam" id="NF004798">
    <property type="entry name" value="PRK06147.1"/>
    <property type="match status" value="1"/>
</dbReference>
<protein>
    <recommendedName>
        <fullName evidence="3">3-oxoacyl-ACP synthase</fullName>
    </recommendedName>
</protein>
<evidence type="ECO:0008006" key="3">
    <source>
        <dbReference type="Google" id="ProtNLM"/>
    </source>
</evidence>
<accession>A0A1R3VGP2</accession>
<organism evidence="1 2">
    <name type="scientific">Mesorhizobium prunaredense</name>
    <dbReference type="NCBI Taxonomy" id="1631249"/>
    <lineage>
        <taxon>Bacteria</taxon>
        <taxon>Pseudomonadati</taxon>
        <taxon>Pseudomonadota</taxon>
        <taxon>Alphaproteobacteria</taxon>
        <taxon>Hyphomicrobiales</taxon>
        <taxon>Phyllobacteriaceae</taxon>
        <taxon>Mesorhizobium</taxon>
    </lineage>
</organism>
<dbReference type="Proteomes" id="UP000188388">
    <property type="component" value="Unassembled WGS sequence"/>
</dbReference>
<dbReference type="STRING" id="1631249.BQ8794_60336"/>